<evidence type="ECO:0000256" key="6">
    <source>
        <dbReference type="ARBA" id="ARBA00023004"/>
    </source>
</evidence>
<dbReference type="EMBL" id="CP001827">
    <property type="protein sequence ID" value="ACZ62423.1"/>
    <property type="molecule type" value="Genomic_DNA"/>
</dbReference>
<evidence type="ECO:0000256" key="5">
    <source>
        <dbReference type="ARBA" id="ARBA00022729"/>
    </source>
</evidence>
<gene>
    <name evidence="11" type="primary">rdhA</name>
    <name evidence="11" type="ordered locus">DhcVS_1324</name>
</gene>
<accession>D2BJC3</accession>
<keyword evidence="4" id="KW-0479">Metal-binding</keyword>
<proteinExistence type="predicted"/>
<evidence type="ECO:0000256" key="4">
    <source>
        <dbReference type="ARBA" id="ARBA00022723"/>
    </source>
</evidence>
<dbReference type="SUPFAM" id="SSF54862">
    <property type="entry name" value="4Fe-4S ferredoxins"/>
    <property type="match status" value="1"/>
</dbReference>
<sequence>MSQFHSTLSRRDFMKALGLAGAGVGAMSAATSVFHDVDELTTAGTVQKQPWWVKECDFKKPTVPIDWQTLPKMDGIFPYQSAPTLTPQERFAMGIPGGAAGTWASPEQSQVLQDYMKKEFPGWEPGYLGMGDNRTTALFMAAHFMRMGMWPGEIQMGGKRINVQAAILKAGGTPFYWSFLGLRSSETLRPQDFGVPRWEGTPEENLQTLRQVVRFFGGNEVGAQELDADIFKFYHKKNLGKDLVIENVDEPEETATKMVIPSSAKYILQWTARQPYESSRRQAGEYEDAAVYWAYQRFPLVTALIQEFIYALGYKVVSTHMTGYHTNPIGTLTGMGEHCRMSSPVLTPKYGTTNRAMWVIITDMPLASTKPVDFGVYEFCKTCGICADSCPFGLIEKGEPSWEATQPGSRPGFNGWRTNTTTCPHCPVCQGACPFNTDGNGSFIHELVRGTVTNTTVFNSFFANMEKTLGYGRKDPRDWWDMEDYSYGINTRY</sequence>
<dbReference type="FunFam" id="3.30.70.20:FF:000055">
    <property type="entry name" value="Trichloroethene reductive dehalogenase"/>
    <property type="match status" value="1"/>
</dbReference>
<organism evidence="11 12">
    <name type="scientific">Dehalococcoides mccartyi (strain VS)</name>
    <dbReference type="NCBI Taxonomy" id="311424"/>
    <lineage>
        <taxon>Bacteria</taxon>
        <taxon>Bacillati</taxon>
        <taxon>Chloroflexota</taxon>
        <taxon>Dehalococcoidia</taxon>
        <taxon>Dehalococcoidales</taxon>
        <taxon>Dehalococcoidaceae</taxon>
        <taxon>Dehalococcoides</taxon>
    </lineage>
</organism>
<dbReference type="PROSITE" id="PS51318">
    <property type="entry name" value="TAT"/>
    <property type="match status" value="1"/>
</dbReference>
<dbReference type="Proteomes" id="UP000002506">
    <property type="component" value="Chromosome"/>
</dbReference>
<evidence type="ECO:0000313" key="11">
    <source>
        <dbReference type="EMBL" id="ACZ62423.1"/>
    </source>
</evidence>
<keyword evidence="2" id="KW-1003">Cell membrane</keyword>
<dbReference type="OrthoDB" id="9804603at2"/>
<dbReference type="PROSITE" id="PS00198">
    <property type="entry name" value="4FE4S_FER_1"/>
    <property type="match status" value="1"/>
</dbReference>
<dbReference type="InterPro" id="IPR017900">
    <property type="entry name" value="4Fe4S_Fe_S_CS"/>
</dbReference>
<evidence type="ECO:0000256" key="3">
    <source>
        <dbReference type="ARBA" id="ARBA00022485"/>
    </source>
</evidence>
<dbReference type="HOGENOM" id="CLU_036586_0_1_0"/>
<dbReference type="Pfam" id="PF13486">
    <property type="entry name" value="Dehalogenase"/>
    <property type="match status" value="1"/>
</dbReference>
<dbReference type="AlphaFoldDB" id="D2BJC3"/>
<keyword evidence="3" id="KW-0004">4Fe-4S</keyword>
<evidence type="ECO:0000259" key="10">
    <source>
        <dbReference type="PROSITE" id="PS51379"/>
    </source>
</evidence>
<keyword evidence="6" id="KW-0408">Iron</keyword>
<evidence type="ECO:0000256" key="7">
    <source>
        <dbReference type="ARBA" id="ARBA00023014"/>
    </source>
</evidence>
<dbReference type="KEGG" id="dev:DhcVS_1324"/>
<evidence type="ECO:0000256" key="9">
    <source>
        <dbReference type="ARBA" id="ARBA00029374"/>
    </source>
</evidence>
<dbReference type="InterPro" id="IPR028894">
    <property type="entry name" value="RDH_dom"/>
</dbReference>
<dbReference type="InterPro" id="IPR019546">
    <property type="entry name" value="TAT_signal_bac_arc"/>
</dbReference>
<dbReference type="InterPro" id="IPR012832">
    <property type="entry name" value="RDH"/>
</dbReference>
<dbReference type="GO" id="GO:0046872">
    <property type="term" value="F:metal ion binding"/>
    <property type="evidence" value="ECO:0007669"/>
    <property type="project" value="UniProtKB-KW"/>
</dbReference>
<evidence type="ECO:0000313" key="12">
    <source>
        <dbReference type="Proteomes" id="UP000002506"/>
    </source>
</evidence>
<dbReference type="NCBIfam" id="TIGR01409">
    <property type="entry name" value="TAT_signal_seq"/>
    <property type="match status" value="1"/>
</dbReference>
<dbReference type="NCBIfam" id="TIGR02486">
    <property type="entry name" value="RDH"/>
    <property type="match status" value="1"/>
</dbReference>
<dbReference type="GO" id="GO:0051539">
    <property type="term" value="F:4 iron, 4 sulfur cluster binding"/>
    <property type="evidence" value="ECO:0007669"/>
    <property type="project" value="UniProtKB-KW"/>
</dbReference>
<keyword evidence="8" id="KW-0472">Membrane</keyword>
<dbReference type="Gene3D" id="3.30.70.20">
    <property type="match status" value="1"/>
</dbReference>
<dbReference type="Pfam" id="PF12838">
    <property type="entry name" value="Fer4_7"/>
    <property type="match status" value="1"/>
</dbReference>
<comment type="cofactor">
    <cofactor evidence="9">
        <name>corrinoid</name>
        <dbReference type="ChEBI" id="CHEBI:33913"/>
    </cofactor>
</comment>
<protein>
    <submittedName>
        <fullName evidence="11">Reductive dehalogenase</fullName>
    </submittedName>
</protein>
<dbReference type="PROSITE" id="PS51379">
    <property type="entry name" value="4FE4S_FER_2"/>
    <property type="match status" value="1"/>
</dbReference>
<dbReference type="InterPro" id="IPR017896">
    <property type="entry name" value="4Fe4S_Fe-S-bd"/>
</dbReference>
<comment type="subcellular location">
    <subcellularLocation>
        <location evidence="1">Cell membrane</location>
    </subcellularLocation>
</comment>
<dbReference type="GO" id="GO:0005886">
    <property type="term" value="C:plasma membrane"/>
    <property type="evidence" value="ECO:0007669"/>
    <property type="project" value="UniProtKB-SubCell"/>
</dbReference>
<feature type="domain" description="4Fe-4S ferredoxin-type" evidence="10">
    <location>
        <begin position="370"/>
        <end position="400"/>
    </location>
</feature>
<evidence type="ECO:0000256" key="1">
    <source>
        <dbReference type="ARBA" id="ARBA00004236"/>
    </source>
</evidence>
<evidence type="ECO:0000256" key="8">
    <source>
        <dbReference type="ARBA" id="ARBA00023136"/>
    </source>
</evidence>
<keyword evidence="5" id="KW-0732">Signal</keyword>
<evidence type="ECO:0000256" key="2">
    <source>
        <dbReference type="ARBA" id="ARBA00022475"/>
    </source>
</evidence>
<keyword evidence="7" id="KW-0411">Iron-sulfur</keyword>
<dbReference type="RefSeq" id="WP_012882565.1">
    <property type="nucleotide sequence ID" value="NC_013552.1"/>
</dbReference>
<dbReference type="eggNOG" id="COG1145">
    <property type="taxonomic scope" value="Bacteria"/>
</dbReference>
<dbReference type="InterPro" id="IPR006311">
    <property type="entry name" value="TAT_signal"/>
</dbReference>
<name>D2BJC3_DEHMV</name>
<reference evidence="11 12" key="1">
    <citation type="journal article" date="2009" name="PLoS Genet.">
        <title>Localized plasticity in the streamlined genomes of vinyl chloride respiring Dehalococcoides.</title>
        <authorList>
            <person name="McMurdie P.J."/>
            <person name="Behrens S.F."/>
            <person name="Muller J.A."/>
            <person name="Goke J."/>
            <person name="Ritalahti K.M."/>
            <person name="Wagner R."/>
            <person name="Goltsman E."/>
            <person name="Lapidus A."/>
            <person name="Holmes S."/>
            <person name="Loffler F.E."/>
            <person name="Spormann A.M."/>
        </authorList>
    </citation>
    <scope>NUCLEOTIDE SEQUENCE [LARGE SCALE GENOMIC DNA]</scope>
    <source>
        <strain evidence="11 12">VS</strain>
    </source>
</reference>